<reference evidence="3" key="1">
    <citation type="submission" date="2016-06" db="UniProtKB">
        <authorList>
            <consortium name="WormBaseParasite"/>
        </authorList>
    </citation>
    <scope>IDENTIFICATION</scope>
</reference>
<dbReference type="InterPro" id="IPR017245">
    <property type="entry name" value="BLOC-1_complex_su-3"/>
</dbReference>
<accession>A0A183J649</accession>
<reference evidence="1 2" key="2">
    <citation type="submission" date="2018-11" db="EMBL/GenBank/DDBJ databases">
        <authorList>
            <consortium name="Pathogen Informatics"/>
        </authorList>
    </citation>
    <scope>NUCLEOTIDE SEQUENCE [LARGE SCALE GENOMIC DNA]</scope>
</reference>
<dbReference type="AlphaFoldDB" id="A0A183J649"/>
<protein>
    <submittedName>
        <fullName evidence="3">Biogenesis of lysosome-related organelles complex 1 subunit 3</fullName>
    </submittedName>
</protein>
<name>A0A183J649_9BILA</name>
<keyword evidence="2" id="KW-1185">Reference proteome</keyword>
<gene>
    <name evidence="1" type="ORF">SBAD_LOCUS11347</name>
</gene>
<dbReference type="WBParaSite" id="SBAD_0001173201-mRNA-1">
    <property type="protein sequence ID" value="SBAD_0001173201-mRNA-1"/>
    <property type="gene ID" value="SBAD_0001173201"/>
</dbReference>
<organism evidence="3">
    <name type="scientific">Soboliphyme baturini</name>
    <dbReference type="NCBI Taxonomy" id="241478"/>
    <lineage>
        <taxon>Eukaryota</taxon>
        <taxon>Metazoa</taxon>
        <taxon>Ecdysozoa</taxon>
        <taxon>Nematoda</taxon>
        <taxon>Enoplea</taxon>
        <taxon>Dorylaimia</taxon>
        <taxon>Dioctophymatida</taxon>
        <taxon>Dioctophymatoidea</taxon>
        <taxon>Soboliphymatidae</taxon>
        <taxon>Soboliphyme</taxon>
    </lineage>
</organism>
<proteinExistence type="predicted"/>
<sequence>MLHQSFEQNHSVKFFRLASYILLAKKLWESNIQFENDVELLATETVSPLIKELDRMTESICGTQLTIQIATSQLHVVNESFYVLDDILESIFSDQRIPDLVSSSVLQHEAKFDLSGSRDSVGGTVGEPA</sequence>
<dbReference type="Proteomes" id="UP000270296">
    <property type="component" value="Unassembled WGS sequence"/>
</dbReference>
<evidence type="ECO:0000313" key="3">
    <source>
        <dbReference type="WBParaSite" id="SBAD_0001173201-mRNA-1"/>
    </source>
</evidence>
<dbReference type="Pfam" id="PF15753">
    <property type="entry name" value="BLOC1S3"/>
    <property type="match status" value="1"/>
</dbReference>
<dbReference type="EMBL" id="UZAM01015490">
    <property type="protein sequence ID" value="VDP39309.1"/>
    <property type="molecule type" value="Genomic_DNA"/>
</dbReference>
<evidence type="ECO:0000313" key="2">
    <source>
        <dbReference type="Proteomes" id="UP000270296"/>
    </source>
</evidence>
<evidence type="ECO:0000313" key="1">
    <source>
        <dbReference type="EMBL" id="VDP39309.1"/>
    </source>
</evidence>